<organism evidence="3 4">
    <name type="scientific">Arthrobacter mangrovi</name>
    <dbReference type="NCBI Taxonomy" id="2966350"/>
    <lineage>
        <taxon>Bacteria</taxon>
        <taxon>Bacillati</taxon>
        <taxon>Actinomycetota</taxon>
        <taxon>Actinomycetes</taxon>
        <taxon>Micrococcales</taxon>
        <taxon>Micrococcaceae</taxon>
        <taxon>Arthrobacter</taxon>
    </lineage>
</organism>
<feature type="domain" description="MobA-like NTP transferase" evidence="2">
    <location>
        <begin position="7"/>
        <end position="185"/>
    </location>
</feature>
<dbReference type="Proteomes" id="UP001209654">
    <property type="component" value="Unassembled WGS sequence"/>
</dbReference>
<dbReference type="Pfam" id="PF12804">
    <property type="entry name" value="NTP_transf_3"/>
    <property type="match status" value="1"/>
</dbReference>
<evidence type="ECO:0000313" key="4">
    <source>
        <dbReference type="Proteomes" id="UP001209654"/>
    </source>
</evidence>
<keyword evidence="1" id="KW-0808">Transferase</keyword>
<proteinExistence type="predicted"/>
<dbReference type="SUPFAM" id="SSF53448">
    <property type="entry name" value="Nucleotide-diphospho-sugar transferases"/>
    <property type="match status" value="1"/>
</dbReference>
<dbReference type="InterPro" id="IPR025877">
    <property type="entry name" value="MobA-like_NTP_Trfase"/>
</dbReference>
<name>A0ABQ5MWL1_9MICC</name>
<comment type="caution">
    <text evidence="3">The sequence shown here is derived from an EMBL/GenBank/DDBJ whole genome shotgun (WGS) entry which is preliminary data.</text>
</comment>
<sequence>MDRAYDAVILAGGRSSRLSGTPKALLRLDGKSLLLRTLEAVSGARRIAVVGPAELAGELATFRRGTDAPKVVLTREDPPFAGPAAGIAAGVAALDQGTGAEHDGGPQGAGLTLILACDMPSAGGLPGQLLDAVAAHPSVRLWLPVDADGRVQPLACCADSRALREALTRFTAADLHGLSVRKLIADLPAARFPLAAAATDDVDTWEDAGRFGIARPAP</sequence>
<dbReference type="Gene3D" id="3.90.550.10">
    <property type="entry name" value="Spore Coat Polysaccharide Biosynthesis Protein SpsA, Chain A"/>
    <property type="match status" value="1"/>
</dbReference>
<evidence type="ECO:0000256" key="1">
    <source>
        <dbReference type="ARBA" id="ARBA00022679"/>
    </source>
</evidence>
<dbReference type="RefSeq" id="WP_264796472.1">
    <property type="nucleotide sequence ID" value="NZ_BRVS01000016.1"/>
</dbReference>
<dbReference type="EMBL" id="BRVS01000016">
    <property type="protein sequence ID" value="GLB68375.1"/>
    <property type="molecule type" value="Genomic_DNA"/>
</dbReference>
<protein>
    <recommendedName>
        <fullName evidence="2">MobA-like NTP transferase domain-containing protein</fullName>
    </recommendedName>
</protein>
<gene>
    <name evidence="3" type="ORF">AHIS1636_28170</name>
</gene>
<dbReference type="PANTHER" id="PTHR19136:SF81">
    <property type="entry name" value="MOLYBDENUM COFACTOR GUANYLYLTRANSFERASE"/>
    <property type="match status" value="1"/>
</dbReference>
<accession>A0ABQ5MWL1</accession>
<keyword evidence="4" id="KW-1185">Reference proteome</keyword>
<dbReference type="InterPro" id="IPR029044">
    <property type="entry name" value="Nucleotide-diphossugar_trans"/>
</dbReference>
<evidence type="ECO:0000313" key="3">
    <source>
        <dbReference type="EMBL" id="GLB68375.1"/>
    </source>
</evidence>
<evidence type="ECO:0000259" key="2">
    <source>
        <dbReference type="Pfam" id="PF12804"/>
    </source>
</evidence>
<dbReference type="PANTHER" id="PTHR19136">
    <property type="entry name" value="MOLYBDENUM COFACTOR GUANYLYLTRANSFERASE"/>
    <property type="match status" value="1"/>
</dbReference>
<reference evidence="3 4" key="1">
    <citation type="journal article" date="2023" name="Int. J. Syst. Evol. Microbiol.">
        <title>Arthrobacter mangrovi sp. nov., an actinobacterium isolated from the rhizosphere of a mangrove.</title>
        <authorList>
            <person name="Hamada M."/>
            <person name="Saitou S."/>
            <person name="Enomoto N."/>
            <person name="Nanri K."/>
            <person name="Hidaka K."/>
            <person name="Miura T."/>
            <person name="Tamura T."/>
        </authorList>
    </citation>
    <scope>NUCLEOTIDE SEQUENCE [LARGE SCALE GENOMIC DNA]</scope>
    <source>
        <strain evidence="3 4">NBRC 112813</strain>
    </source>
</reference>